<comment type="pathway">
    <text evidence="4">Protein modification; protein ubiquitination.</text>
</comment>
<keyword evidence="16" id="KW-0832">Ubl conjugation</keyword>
<evidence type="ECO:0000256" key="25">
    <source>
        <dbReference type="PROSITE-ProRule" id="PRU00024"/>
    </source>
</evidence>
<evidence type="ECO:0000256" key="8">
    <source>
        <dbReference type="ARBA" id="ARBA00022490"/>
    </source>
</evidence>
<dbReference type="Proteomes" id="UP000029965">
    <property type="component" value="Chromosome 1"/>
</dbReference>
<dbReference type="Ensembl" id="ENSCSAT00000002319.1">
    <property type="protein sequence ID" value="ENSCSAP00000000639.1"/>
    <property type="gene ID" value="ENSCSAG00000004290.1"/>
</dbReference>
<dbReference type="eggNOG" id="KOG2177">
    <property type="taxonomic scope" value="Eukaryota"/>
</dbReference>
<dbReference type="SMART" id="SM00449">
    <property type="entry name" value="SPRY"/>
    <property type="match status" value="1"/>
</dbReference>
<dbReference type="GO" id="GO:0046597">
    <property type="term" value="P:host-mediated suppression of symbiont invasion"/>
    <property type="evidence" value="ECO:0007669"/>
    <property type="project" value="Ensembl"/>
</dbReference>
<dbReference type="Pfam" id="PF00643">
    <property type="entry name" value="zf-B_box"/>
    <property type="match status" value="1"/>
</dbReference>
<dbReference type="InterPro" id="IPR017907">
    <property type="entry name" value="Znf_RING_CS"/>
</dbReference>
<dbReference type="SUPFAM" id="SSF57850">
    <property type="entry name" value="RING/U-box"/>
    <property type="match status" value="1"/>
</dbReference>
<sequence>MASGILLNVKEEVTCPICLELLTEPLSLPCGHSFCQACITANHKESMLYKEEERSCPVCRISYQPENIQPNRHVANIVEKLREVKLSPEEGQKVDHCARHGEKLLLFCQEDSKVICWLCERSQEHRGHHTFLVEEVAQEYHVKLQTALEMLRQKQQEAEKLEADIREEKASWKIQIDYDKTNVSADFEQLREILDWEESNELQNLEKEEEDILKSLTKSETEMVQQTQYMRELISDLEHRLQGSMMELLQGVDGIIKRVENMTLKKPKTFHKNQRRVFRAPDLKGMLDMFRELTDVRRYWVDVTLAPNNISHAVIAEDKRQVSYQNPQIMYQSPGSLFGSLTNFNYCTGVRGSQSITSWKLTNFNYCTGVLGSQSITSGKHYWEVDVSKKSAWILGVCAGFQPDATYNIEQNENYQPKYGYWVIGLQEGDKYSVFQDGSSHTPFAPFIVPLSVIICPDRVGVFVDYEACTVSFFNITNHGFLIYKFSQCSFSKPVFPYLNPRKCTVPMTLCSPSS</sequence>
<dbReference type="Pfam" id="PF00622">
    <property type="entry name" value="SPRY"/>
    <property type="match status" value="1"/>
</dbReference>
<evidence type="ECO:0000256" key="13">
    <source>
        <dbReference type="ARBA" id="ARBA00022771"/>
    </source>
</evidence>
<evidence type="ECO:0000256" key="17">
    <source>
        <dbReference type="ARBA" id="ARBA00022859"/>
    </source>
</evidence>
<dbReference type="GO" id="GO:0038187">
    <property type="term" value="F:pattern recognition receptor activity"/>
    <property type="evidence" value="ECO:0007669"/>
    <property type="project" value="Ensembl"/>
</dbReference>
<dbReference type="InterPro" id="IPR003877">
    <property type="entry name" value="SPRY_dom"/>
</dbReference>
<dbReference type="GO" id="GO:0006914">
    <property type="term" value="P:autophagy"/>
    <property type="evidence" value="ECO:0007669"/>
    <property type="project" value="UniProtKB-KW"/>
</dbReference>
<dbReference type="SUPFAM" id="SSF57845">
    <property type="entry name" value="B-box zinc-binding domain"/>
    <property type="match status" value="1"/>
</dbReference>
<feature type="domain" description="B30.2/SPRY" evidence="29">
    <location>
        <begin position="283"/>
        <end position="515"/>
    </location>
</feature>
<keyword evidence="14" id="KW-0833">Ubl conjugation pathway</keyword>
<comment type="similarity">
    <text evidence="5">Belongs to the TRIM/RBCC family.</text>
</comment>
<dbReference type="CDD" id="cd15822">
    <property type="entry name" value="SPRY_PRY_TRIM5"/>
    <property type="match status" value="1"/>
</dbReference>
<dbReference type="CDD" id="cd16591">
    <property type="entry name" value="RING-HC_TRIM5-like_C-IV"/>
    <property type="match status" value="1"/>
</dbReference>
<evidence type="ECO:0000256" key="3">
    <source>
        <dbReference type="ARBA" id="ARBA00004496"/>
    </source>
</evidence>
<keyword evidence="21" id="KW-0051">Antiviral defense</keyword>
<dbReference type="Gene3D" id="3.30.160.60">
    <property type="entry name" value="Classic Zinc Finger"/>
    <property type="match status" value="1"/>
</dbReference>
<evidence type="ECO:0000256" key="5">
    <source>
        <dbReference type="ARBA" id="ARBA00008518"/>
    </source>
</evidence>
<dbReference type="InterPro" id="IPR050143">
    <property type="entry name" value="TRIM/RBCC"/>
</dbReference>
<dbReference type="UniPathway" id="UPA00143"/>
<dbReference type="GO" id="GO:0002218">
    <property type="term" value="P:activation of innate immune response"/>
    <property type="evidence" value="ECO:0007669"/>
    <property type="project" value="Ensembl"/>
</dbReference>
<dbReference type="GO" id="GO:0019901">
    <property type="term" value="F:protein kinase binding"/>
    <property type="evidence" value="ECO:0007669"/>
    <property type="project" value="Ensembl"/>
</dbReference>
<dbReference type="PROSITE" id="PS00518">
    <property type="entry name" value="ZF_RING_1"/>
    <property type="match status" value="1"/>
</dbReference>
<keyword evidence="31" id="KW-1185">Reference proteome</keyword>
<evidence type="ECO:0000256" key="21">
    <source>
        <dbReference type="ARBA" id="ARBA00023118"/>
    </source>
</evidence>
<evidence type="ECO:0000256" key="12">
    <source>
        <dbReference type="ARBA" id="ARBA00022723"/>
    </source>
</evidence>
<dbReference type="GO" id="GO:1990462">
    <property type="term" value="C:omegasome"/>
    <property type="evidence" value="ECO:0007669"/>
    <property type="project" value="Ensembl"/>
</dbReference>
<dbReference type="PRINTS" id="PR01407">
    <property type="entry name" value="BUTYPHLNCDUF"/>
</dbReference>
<dbReference type="InterPro" id="IPR001870">
    <property type="entry name" value="B30.2/SPRY"/>
</dbReference>
<dbReference type="GO" id="GO:0008270">
    <property type="term" value="F:zinc ion binding"/>
    <property type="evidence" value="ECO:0007669"/>
    <property type="project" value="UniProtKB-KW"/>
</dbReference>
<dbReference type="InterPro" id="IPR013320">
    <property type="entry name" value="ConA-like_dom_sf"/>
</dbReference>
<evidence type="ECO:0000256" key="10">
    <source>
        <dbReference type="ARBA" id="ARBA00022588"/>
    </source>
</evidence>
<reference evidence="30" key="3">
    <citation type="submission" date="2025-09" db="UniProtKB">
        <authorList>
            <consortium name="Ensembl"/>
        </authorList>
    </citation>
    <scope>IDENTIFICATION</scope>
</reference>
<evidence type="ECO:0000256" key="16">
    <source>
        <dbReference type="ARBA" id="ARBA00022843"/>
    </source>
</evidence>
<dbReference type="GO" id="GO:0000932">
    <property type="term" value="C:P-body"/>
    <property type="evidence" value="ECO:0007669"/>
    <property type="project" value="Ensembl"/>
</dbReference>
<dbReference type="KEGG" id="csab:103247881"/>
<evidence type="ECO:0000256" key="14">
    <source>
        <dbReference type="ARBA" id="ARBA00022786"/>
    </source>
</evidence>
<dbReference type="STRING" id="60711.ENSCSAP00000000639"/>
<dbReference type="GO" id="GO:0042803">
    <property type="term" value="F:protein homodimerization activity"/>
    <property type="evidence" value="ECO:0007669"/>
    <property type="project" value="Ensembl"/>
</dbReference>
<reference evidence="30" key="2">
    <citation type="submission" date="2025-08" db="UniProtKB">
        <authorList>
            <consortium name="Ensembl"/>
        </authorList>
    </citation>
    <scope>IDENTIFICATION</scope>
</reference>
<dbReference type="GeneTree" id="ENSGT00940000154647"/>
<dbReference type="PROSITE" id="PS50188">
    <property type="entry name" value="B302_SPRY"/>
    <property type="match status" value="1"/>
</dbReference>
<dbReference type="GO" id="GO:0003713">
    <property type="term" value="F:transcription coactivator activity"/>
    <property type="evidence" value="ECO:0007669"/>
    <property type="project" value="Ensembl"/>
</dbReference>
<evidence type="ECO:0000313" key="30">
    <source>
        <dbReference type="Ensembl" id="ENSCSAP00000000639.1"/>
    </source>
</evidence>
<evidence type="ECO:0000256" key="11">
    <source>
        <dbReference type="ARBA" id="ARBA00022679"/>
    </source>
</evidence>
<evidence type="ECO:0000256" key="2">
    <source>
        <dbReference type="ARBA" id="ARBA00004123"/>
    </source>
</evidence>
<dbReference type="FunFam" id="3.30.40.10:FF:000144">
    <property type="entry name" value="Tripartite motif-containing 5 (Predicted)"/>
    <property type="match status" value="1"/>
</dbReference>
<evidence type="ECO:0000256" key="9">
    <source>
        <dbReference type="ARBA" id="ARBA00022553"/>
    </source>
</evidence>
<dbReference type="GO" id="GO:0043410">
    <property type="term" value="P:positive regulation of MAPK cascade"/>
    <property type="evidence" value="ECO:0007669"/>
    <property type="project" value="Ensembl"/>
</dbReference>
<dbReference type="Bgee" id="ENSCSAG00000004290">
    <property type="expression patterns" value="Expressed in blood and 5 other cell types or tissues"/>
</dbReference>
<evidence type="ECO:0000256" key="7">
    <source>
        <dbReference type="ARBA" id="ARBA00014825"/>
    </source>
</evidence>
<evidence type="ECO:0000259" key="29">
    <source>
        <dbReference type="PROSITE" id="PS50188"/>
    </source>
</evidence>
<dbReference type="InterPro" id="IPR000315">
    <property type="entry name" value="Znf_B-box"/>
</dbReference>
<dbReference type="CDD" id="cd19761">
    <property type="entry name" value="Bbox2_TRIM5-like"/>
    <property type="match status" value="1"/>
</dbReference>
<keyword evidence="10" id="KW-0399">Innate immunity</keyword>
<keyword evidence="13 25" id="KW-0863">Zinc-finger</keyword>
<evidence type="ECO:0000259" key="27">
    <source>
        <dbReference type="PROSITE" id="PS50089"/>
    </source>
</evidence>
<evidence type="ECO:0000256" key="23">
    <source>
        <dbReference type="ARBA" id="ARBA00032496"/>
    </source>
</evidence>
<dbReference type="GeneID" id="103247881"/>
<dbReference type="EC" id="2.3.2.27" evidence="6"/>
<dbReference type="GO" id="GO:0005634">
    <property type="term" value="C:nucleus"/>
    <property type="evidence" value="ECO:0007669"/>
    <property type="project" value="UniProtKB-SubCell"/>
</dbReference>
<keyword evidence="19" id="KW-0072">Autophagy</keyword>
<dbReference type="PANTHER" id="PTHR24103">
    <property type="entry name" value="E3 UBIQUITIN-PROTEIN LIGASE TRIM"/>
    <property type="match status" value="1"/>
</dbReference>
<keyword evidence="8" id="KW-0963">Cytoplasm</keyword>
<dbReference type="GO" id="GO:0043123">
    <property type="term" value="P:positive regulation of canonical NF-kappaB signal transduction"/>
    <property type="evidence" value="ECO:0007669"/>
    <property type="project" value="Ensembl"/>
</dbReference>
<evidence type="ECO:0000256" key="4">
    <source>
        <dbReference type="ARBA" id="ARBA00004906"/>
    </source>
</evidence>
<feature type="domain" description="B box-type" evidence="28">
    <location>
        <begin position="92"/>
        <end position="133"/>
    </location>
</feature>
<proteinExistence type="inferred from homology"/>
<dbReference type="SMART" id="SM00336">
    <property type="entry name" value="BBOX"/>
    <property type="match status" value="1"/>
</dbReference>
<dbReference type="InterPro" id="IPR043136">
    <property type="entry name" value="B30.2/SPRY_sf"/>
</dbReference>
<dbReference type="SMART" id="SM00184">
    <property type="entry name" value="RING"/>
    <property type="match status" value="1"/>
</dbReference>
<evidence type="ECO:0000256" key="15">
    <source>
        <dbReference type="ARBA" id="ARBA00022833"/>
    </source>
</evidence>
<dbReference type="GO" id="GO:0061630">
    <property type="term" value="F:ubiquitin protein ligase activity"/>
    <property type="evidence" value="ECO:0007669"/>
    <property type="project" value="UniProtKB-EC"/>
</dbReference>
<dbReference type="Pfam" id="PF13445">
    <property type="entry name" value="zf-RING_UBOX"/>
    <property type="match status" value="1"/>
</dbReference>
<name>A0A0D9QWA0_CHLSB</name>
<dbReference type="GO" id="GO:0032880">
    <property type="term" value="P:regulation of protein localization"/>
    <property type="evidence" value="ECO:0007669"/>
    <property type="project" value="Ensembl"/>
</dbReference>
<evidence type="ECO:0000256" key="20">
    <source>
        <dbReference type="ARBA" id="ARBA00023054"/>
    </source>
</evidence>
<dbReference type="InterPro" id="IPR003879">
    <property type="entry name" value="Butyrophylin_SPRY"/>
</dbReference>
<dbReference type="Gene3D" id="3.30.40.10">
    <property type="entry name" value="Zinc/RING finger domain, C3HC4 (zinc finger)"/>
    <property type="match status" value="1"/>
</dbReference>
<dbReference type="GO" id="GO:0044790">
    <property type="term" value="P:suppression of viral release by host"/>
    <property type="evidence" value="ECO:0007669"/>
    <property type="project" value="Ensembl"/>
</dbReference>
<reference evidence="30 31" key="1">
    <citation type="submission" date="2014-03" db="EMBL/GenBank/DDBJ databases">
        <authorList>
            <person name="Warren W."/>
            <person name="Wilson R.K."/>
        </authorList>
    </citation>
    <scope>NUCLEOTIDE SEQUENCE</scope>
</reference>
<feature type="domain" description="RING-type" evidence="27">
    <location>
        <begin position="15"/>
        <end position="60"/>
    </location>
</feature>
<dbReference type="PROSITE" id="PS50119">
    <property type="entry name" value="ZF_BBOX"/>
    <property type="match status" value="1"/>
</dbReference>
<evidence type="ECO:0000256" key="1">
    <source>
        <dbReference type="ARBA" id="ARBA00000900"/>
    </source>
</evidence>
<comment type="subcellular location">
    <subcellularLocation>
        <location evidence="3">Cytoplasm</location>
    </subcellularLocation>
    <subcellularLocation>
        <location evidence="2">Nucleus</location>
    </subcellularLocation>
</comment>
<dbReference type="EMBL" id="AQIB01134247">
    <property type="status" value="NOT_ANNOTATED_CDS"/>
    <property type="molecule type" value="Genomic_DNA"/>
</dbReference>
<dbReference type="FunFam" id="3.30.160.60:FF:000386">
    <property type="entry name" value="Tripartite motif-containing 5 (Predicted)"/>
    <property type="match status" value="1"/>
</dbReference>
<keyword evidence="12" id="KW-0479">Metal-binding</keyword>
<dbReference type="AlphaFoldDB" id="A0A0D9QWA0"/>
<comment type="catalytic activity">
    <reaction evidence="1">
        <text>S-ubiquitinyl-[E2 ubiquitin-conjugating enzyme]-L-cysteine + [acceptor protein]-L-lysine = [E2 ubiquitin-conjugating enzyme]-L-cysteine + N(6)-ubiquitinyl-[acceptor protein]-L-lysine.</text>
        <dbReference type="EC" id="2.3.2.27"/>
    </reaction>
</comment>
<evidence type="ECO:0000256" key="6">
    <source>
        <dbReference type="ARBA" id="ARBA00012483"/>
    </source>
</evidence>
<dbReference type="PROSITE" id="PS50089">
    <property type="entry name" value="ZF_RING_2"/>
    <property type="match status" value="1"/>
</dbReference>
<evidence type="ECO:0000256" key="19">
    <source>
        <dbReference type="ARBA" id="ARBA00023006"/>
    </source>
</evidence>
<dbReference type="InterPro" id="IPR001841">
    <property type="entry name" value="Znf_RING"/>
</dbReference>
<dbReference type="InterPro" id="IPR013083">
    <property type="entry name" value="Znf_RING/FYVE/PHD"/>
</dbReference>
<dbReference type="BioGRID-ORCS" id="103247881">
    <property type="hits" value="0 hits in 7 CRISPR screens"/>
</dbReference>
<dbReference type="InterPro" id="IPR027370">
    <property type="entry name" value="Znf-RING_euk"/>
</dbReference>
<keyword evidence="11" id="KW-0808">Transferase</keyword>
<dbReference type="Gene3D" id="2.60.120.920">
    <property type="match status" value="1"/>
</dbReference>
<evidence type="ECO:0000256" key="22">
    <source>
        <dbReference type="ARBA" id="ARBA00023242"/>
    </source>
</evidence>
<evidence type="ECO:0000259" key="28">
    <source>
        <dbReference type="PROSITE" id="PS50119"/>
    </source>
</evidence>
<dbReference type="SUPFAM" id="SSF49899">
    <property type="entry name" value="Concanavalin A-like lectins/glucanases"/>
    <property type="match status" value="1"/>
</dbReference>
<keyword evidence="9" id="KW-0597">Phosphoprotein</keyword>
<gene>
    <name evidence="30" type="primary">TRIM5</name>
</gene>
<protein>
    <recommendedName>
        <fullName evidence="7">Tripartite motif-containing protein 5</fullName>
        <ecNumber evidence="6">2.3.2.27</ecNumber>
    </recommendedName>
    <alternativeName>
        <fullName evidence="24">RING-type E3 ubiquitin transferase TRIM5</fullName>
    </alternativeName>
    <alternativeName>
        <fullName evidence="23">TRIM5alpha</fullName>
    </alternativeName>
</protein>
<dbReference type="GO" id="GO:0070534">
    <property type="term" value="P:protein K63-linked ubiquitination"/>
    <property type="evidence" value="ECO:0007669"/>
    <property type="project" value="Ensembl"/>
</dbReference>
<dbReference type="jPOST" id="A0A0D9QWA0"/>
<dbReference type="OMA" id="CITANNR"/>
<evidence type="ECO:0000256" key="26">
    <source>
        <dbReference type="SAM" id="Coils"/>
    </source>
</evidence>
<accession>A0A0D9QWA0</accession>
<evidence type="ECO:0000256" key="24">
    <source>
        <dbReference type="ARBA" id="ARBA00033283"/>
    </source>
</evidence>
<keyword evidence="15" id="KW-0862">Zinc</keyword>
<dbReference type="CTD" id="85363"/>
<evidence type="ECO:0000313" key="31">
    <source>
        <dbReference type="Proteomes" id="UP000029965"/>
    </source>
</evidence>
<organism evidence="30 31">
    <name type="scientific">Chlorocebus sabaeus</name>
    <name type="common">Green monkey</name>
    <name type="synonym">Simia sabaea</name>
    <dbReference type="NCBI Taxonomy" id="60711"/>
    <lineage>
        <taxon>Eukaryota</taxon>
        <taxon>Metazoa</taxon>
        <taxon>Chordata</taxon>
        <taxon>Craniata</taxon>
        <taxon>Vertebrata</taxon>
        <taxon>Euteleostomi</taxon>
        <taxon>Mammalia</taxon>
        <taxon>Eutheria</taxon>
        <taxon>Euarchontoglires</taxon>
        <taxon>Primates</taxon>
        <taxon>Haplorrhini</taxon>
        <taxon>Catarrhini</taxon>
        <taxon>Cercopithecidae</taxon>
        <taxon>Cercopithecinae</taxon>
        <taxon>Chlorocebus</taxon>
    </lineage>
</organism>
<keyword evidence="17" id="KW-0391">Immunity</keyword>
<feature type="coiled-coil region" evidence="26">
    <location>
        <begin position="137"/>
        <end position="171"/>
    </location>
</feature>
<dbReference type="GO" id="GO:0031664">
    <property type="term" value="P:regulation of lipopolysaccharide-mediated signaling pathway"/>
    <property type="evidence" value="ECO:0007669"/>
    <property type="project" value="Ensembl"/>
</dbReference>
<keyword evidence="20 26" id="KW-0175">Coiled coil</keyword>
<keyword evidence="18" id="KW-0007">Acetylation</keyword>
<evidence type="ECO:0000256" key="18">
    <source>
        <dbReference type="ARBA" id="ARBA00022990"/>
    </source>
</evidence>
<keyword evidence="22" id="KW-0539">Nucleus</keyword>